<dbReference type="Proteomes" id="UP000245119">
    <property type="component" value="Linkage Group LG3"/>
</dbReference>
<dbReference type="Pfam" id="PF18253">
    <property type="entry name" value="HipN"/>
    <property type="match status" value="1"/>
</dbReference>
<evidence type="ECO:0000256" key="4">
    <source>
        <dbReference type="ARBA" id="ARBA00022803"/>
    </source>
</evidence>
<keyword evidence="4" id="KW-0802">TPR repeat</keyword>
<evidence type="ECO:0000256" key="6">
    <source>
        <dbReference type="SAM" id="MobiDB-lite"/>
    </source>
</evidence>
<dbReference type="EMBL" id="PZQS01000003">
    <property type="protein sequence ID" value="PVD34502.1"/>
    <property type="molecule type" value="Genomic_DNA"/>
</dbReference>
<dbReference type="InterPro" id="IPR041243">
    <property type="entry name" value="STI1/HOP_DP"/>
</dbReference>
<evidence type="ECO:0000256" key="5">
    <source>
        <dbReference type="ARBA" id="ARBA00037033"/>
    </source>
</evidence>
<feature type="compositionally biased region" description="Basic and acidic residues" evidence="6">
    <location>
        <begin position="234"/>
        <end position="248"/>
    </location>
</feature>
<feature type="region of interest" description="Disordered" evidence="6">
    <location>
        <begin position="234"/>
        <end position="255"/>
    </location>
</feature>
<dbReference type="InterPro" id="IPR034649">
    <property type="entry name" value="Hip_N"/>
</dbReference>
<dbReference type="Pfam" id="PF03109">
    <property type="entry name" value="ABC1"/>
    <property type="match status" value="1"/>
</dbReference>
<name>A0A2T7PM76_POMCA</name>
<dbReference type="CDD" id="cd14438">
    <property type="entry name" value="Hip_N"/>
    <property type="match status" value="1"/>
</dbReference>
<keyword evidence="9" id="KW-1185">Reference proteome</keyword>
<evidence type="ECO:0000313" key="9">
    <source>
        <dbReference type="Proteomes" id="UP000245119"/>
    </source>
</evidence>
<evidence type="ECO:0000256" key="2">
    <source>
        <dbReference type="ARBA" id="ARBA00009670"/>
    </source>
</evidence>
<evidence type="ECO:0000259" key="7">
    <source>
        <dbReference type="SMART" id="SM00727"/>
    </source>
</evidence>
<keyword evidence="3" id="KW-0677">Repeat</keyword>
<gene>
    <name evidence="8" type="ORF">C0Q70_05777</name>
</gene>
<dbReference type="GO" id="GO:0030544">
    <property type="term" value="F:Hsp70 protein binding"/>
    <property type="evidence" value="ECO:0007669"/>
    <property type="project" value="TreeGrafter"/>
</dbReference>
<dbReference type="FunFam" id="6.10.250.3420:FF:000001">
    <property type="entry name" value="Hsc70-interacting protein-like protein"/>
    <property type="match status" value="1"/>
</dbReference>
<dbReference type="PANTHER" id="PTHR45883:SF2">
    <property type="entry name" value="HSC70-INTERACTING PROTEIN"/>
    <property type="match status" value="1"/>
</dbReference>
<comment type="similarity">
    <text evidence="1">Belongs to the FAM10 family.</text>
</comment>
<sequence length="689" mass="77336">MDSSQLSLLRKFVEMCKADSNILHVADLAFYREYLESLGARIPPHRATDPVNEEAKSSKPTQKPPEPEPEEEEEEEIESDVELDNTGVITDEDEDMPEYADINTEVTDDMIDQASDKRNAAMDAAGEGWLHVYLKMNKPKKAIHDSTKAIELNPDSAQGYKWRGKAQKMLGNWEDAYHDLTLAGKLDFDDDINEALHAVTPNAKKLMEHKRKYERIREEKELKKRKERIRKAREEYEKQKEEQSHHEGPTGGFPGFPGAFPGSTGGMPGMPDMASLLQDPELLAAFQDPEVSAAFQDVAANPANISKYQNNPRVQSVINKLAAKFGTGGSGMGRGGMGEGKVKSSEEKEIIENYAVNPDYIPVAVKVLHPDVRENFGCDLSLMRVMSQILEMFIPTLRWVNLAECVKEFSIAMTKQMNMVQEARCLKQFREDFSKFQCIRFPLPILDLTHEDILVESFEEGQPLSDFIDESVDTPLELKKQIADIGTDALFHMVFVKNFVHGDLHPGNILVQNAAEYSKEAYCSAPAIPDTFFYLKAVGAVMVKGPLHLVFLDCGITASLGETDHEKFMQVFTAVVKGEGERVADLFLEKSQHVECVDPDTFRKDMAHIVNSARETALQLSKFKVSQLLSDLFSLLSKHRVKMESNFATIIIAIAIVEGIGRSLDPELDILSKAKRVLLGEFIKFKHHV</sequence>
<dbReference type="STRING" id="400727.A0A2T7PM76"/>
<proteinExistence type="inferred from homology"/>
<feature type="domain" description="STI1" evidence="7">
    <location>
        <begin position="279"/>
        <end position="318"/>
    </location>
</feature>
<dbReference type="Gene3D" id="1.25.40.10">
    <property type="entry name" value="Tetratricopeptide repeat domain"/>
    <property type="match status" value="1"/>
</dbReference>
<feature type="region of interest" description="Disordered" evidence="6">
    <location>
        <begin position="42"/>
        <end position="92"/>
    </location>
</feature>
<evidence type="ECO:0000313" key="8">
    <source>
        <dbReference type="EMBL" id="PVD34502.1"/>
    </source>
</evidence>
<accession>A0A2T7PM76</accession>
<comment type="caution">
    <text evidence="8">The sequence shown here is derived from an EMBL/GenBank/DDBJ whole genome shotgun (WGS) entry which is preliminary data.</text>
</comment>
<dbReference type="InterPro" id="IPR004147">
    <property type="entry name" value="ABC1_dom"/>
</dbReference>
<dbReference type="SMART" id="SM00727">
    <property type="entry name" value="STI1"/>
    <property type="match status" value="1"/>
</dbReference>
<dbReference type="OrthoDB" id="533763at2759"/>
<dbReference type="Pfam" id="PF17830">
    <property type="entry name" value="STI1-HOP_DP"/>
    <property type="match status" value="1"/>
</dbReference>
<comment type="similarity">
    <text evidence="2">Belongs to the protein kinase superfamily. ADCK protein kinase family.</text>
</comment>
<evidence type="ECO:0000256" key="1">
    <source>
        <dbReference type="ARBA" id="ARBA00009015"/>
    </source>
</evidence>
<dbReference type="InterPro" id="IPR006636">
    <property type="entry name" value="STI1_HS-bd"/>
</dbReference>
<dbReference type="GO" id="GO:0046983">
    <property type="term" value="F:protein dimerization activity"/>
    <property type="evidence" value="ECO:0007669"/>
    <property type="project" value="InterPro"/>
</dbReference>
<organism evidence="8 9">
    <name type="scientific">Pomacea canaliculata</name>
    <name type="common">Golden apple snail</name>
    <dbReference type="NCBI Taxonomy" id="400727"/>
    <lineage>
        <taxon>Eukaryota</taxon>
        <taxon>Metazoa</taxon>
        <taxon>Spiralia</taxon>
        <taxon>Lophotrochozoa</taxon>
        <taxon>Mollusca</taxon>
        <taxon>Gastropoda</taxon>
        <taxon>Caenogastropoda</taxon>
        <taxon>Architaenioglossa</taxon>
        <taxon>Ampullarioidea</taxon>
        <taxon>Ampullariidae</taxon>
        <taxon>Pomacea</taxon>
    </lineage>
</organism>
<dbReference type="Gene3D" id="1.10.260.100">
    <property type="match status" value="1"/>
</dbReference>
<dbReference type="SUPFAM" id="SSF48452">
    <property type="entry name" value="TPR-like"/>
    <property type="match status" value="1"/>
</dbReference>
<dbReference type="Gene3D" id="6.10.250.3420">
    <property type="match status" value="1"/>
</dbReference>
<dbReference type="SUPFAM" id="SSF56112">
    <property type="entry name" value="Protein kinase-like (PK-like)"/>
    <property type="match status" value="1"/>
</dbReference>
<reference evidence="8 9" key="1">
    <citation type="submission" date="2018-04" db="EMBL/GenBank/DDBJ databases">
        <title>The genome of golden apple snail Pomacea canaliculata provides insight into stress tolerance and invasive adaptation.</title>
        <authorList>
            <person name="Liu C."/>
            <person name="Liu B."/>
            <person name="Ren Y."/>
            <person name="Zhang Y."/>
            <person name="Wang H."/>
            <person name="Li S."/>
            <person name="Jiang F."/>
            <person name="Yin L."/>
            <person name="Zhang G."/>
            <person name="Qian W."/>
            <person name="Fan W."/>
        </authorList>
    </citation>
    <scope>NUCLEOTIDE SEQUENCE [LARGE SCALE GENOMIC DNA]</scope>
    <source>
        <strain evidence="8">SZHN2017</strain>
        <tissue evidence="8">Muscle</tissue>
    </source>
</reference>
<feature type="compositionally biased region" description="Acidic residues" evidence="6">
    <location>
        <begin position="67"/>
        <end position="83"/>
    </location>
</feature>
<evidence type="ECO:0000256" key="3">
    <source>
        <dbReference type="ARBA" id="ARBA00022737"/>
    </source>
</evidence>
<dbReference type="InterPro" id="IPR011009">
    <property type="entry name" value="Kinase-like_dom_sf"/>
</dbReference>
<dbReference type="PANTHER" id="PTHR45883">
    <property type="entry name" value="HSC70-INTERACTING PROTEIN"/>
    <property type="match status" value="1"/>
</dbReference>
<comment type="function">
    <text evidence="5">One HIP oligomer binds the ATPase domains of at least two HSC70 molecules dependent on activation of the HSC70 ATPase by HSP40. Stabilizes the ADP state of HSC70 that has a high affinity for substrate protein. Through its own chaperone activity, it may contribute to the interaction of HSC70 with various target proteins.</text>
</comment>
<dbReference type="InterPro" id="IPR011990">
    <property type="entry name" value="TPR-like_helical_dom_sf"/>
</dbReference>
<dbReference type="AlphaFoldDB" id="A0A2T7PM76"/>
<protein>
    <recommendedName>
        <fullName evidence="7">STI1 domain-containing protein</fullName>
    </recommendedName>
</protein>